<protein>
    <submittedName>
        <fullName evidence="1">Uncharacterized protein</fullName>
    </submittedName>
</protein>
<dbReference type="InterPro" id="IPR036770">
    <property type="entry name" value="Ankyrin_rpt-contain_sf"/>
</dbReference>
<organism evidence="1">
    <name type="scientific">Dasosvirus sp</name>
    <dbReference type="NCBI Taxonomy" id="2487764"/>
    <lineage>
        <taxon>Viruses</taxon>
        <taxon>Varidnaviria</taxon>
        <taxon>Bamfordvirae</taxon>
        <taxon>Nucleocytoviricota</taxon>
        <taxon>Megaviricetes</taxon>
        <taxon>Imitervirales</taxon>
        <taxon>Mimiviridae</taxon>
        <taxon>Klosneuvirinae</taxon>
    </lineage>
</organism>
<proteinExistence type="predicted"/>
<dbReference type="EMBL" id="MK072042">
    <property type="protein sequence ID" value="AYV77389.1"/>
    <property type="molecule type" value="Genomic_DNA"/>
</dbReference>
<accession>A0A3G4ZVC6</accession>
<reference evidence="1" key="1">
    <citation type="submission" date="2018-10" db="EMBL/GenBank/DDBJ databases">
        <title>Hidden diversity of soil giant viruses.</title>
        <authorList>
            <person name="Schulz F."/>
            <person name="Alteio L."/>
            <person name="Goudeau D."/>
            <person name="Ryan E.M."/>
            <person name="Malmstrom R.R."/>
            <person name="Blanchard J."/>
            <person name="Woyke T."/>
        </authorList>
    </citation>
    <scope>NUCLEOTIDE SEQUENCE</scope>
    <source>
        <strain evidence="1">DSV1</strain>
    </source>
</reference>
<dbReference type="Gene3D" id="1.25.40.20">
    <property type="entry name" value="Ankyrin repeat-containing domain"/>
    <property type="match status" value="1"/>
</dbReference>
<name>A0A3G4ZVC6_9VIRU</name>
<gene>
    <name evidence="1" type="ORF">Dasosvirus1_24</name>
</gene>
<dbReference type="SMART" id="SM00248">
    <property type="entry name" value="ANK"/>
    <property type="match status" value="3"/>
</dbReference>
<dbReference type="SUPFAM" id="SSF48403">
    <property type="entry name" value="Ankyrin repeat"/>
    <property type="match status" value="1"/>
</dbReference>
<dbReference type="InterPro" id="IPR002110">
    <property type="entry name" value="Ankyrin_rpt"/>
</dbReference>
<evidence type="ECO:0000313" key="1">
    <source>
        <dbReference type="EMBL" id="AYV77389.1"/>
    </source>
</evidence>
<sequence length="421" mass="49925">MEQNKIKRFSSAKEYLEDLGMGKTGLYYYHLNIEDNQKAFWMACWHENNLDQFKNIIKITEATKPNDYQKSYQNYGCGYEIACAHNKNTEIIAYMLDNKMISQECESFYKFKGYISACKYNNLEVVKFLITRGGFDPHNRNSDGKNAFLIACEWNKDLKVIEYLIKNVKININVGEMLDVVVCNPNCAKYLIESKYYLLINNGRLNERNVQQKKQKLENKSLFQTIVDNKFQGYSKNDYLVRQLSYKEILYLAKNGMIIEPEKDSNVISYILPFRDKIPEDGFTQYPKDNISNIIFKVNDITYYGYKQLVFCQSQTLMNFASMSEKDDVVEINQPTISQQLVEIYLRTFYTGNFFEIYRLDVSELIELCKFVDKYPSKILNIENLEQSLIQTYTLRYKEYYMSLVERYKLYFLLKKVYHCL</sequence>
<dbReference type="Pfam" id="PF12796">
    <property type="entry name" value="Ank_2"/>
    <property type="match status" value="1"/>
</dbReference>